<keyword evidence="5" id="KW-0833">Ubl conjugation pathway</keyword>
<keyword evidence="9" id="KW-1133">Transmembrane helix</keyword>
<feature type="domain" description="RING-type" evidence="10">
    <location>
        <begin position="147"/>
        <end position="190"/>
    </location>
</feature>
<evidence type="ECO:0000256" key="4">
    <source>
        <dbReference type="ARBA" id="ARBA00022771"/>
    </source>
</evidence>
<evidence type="ECO:0000256" key="7">
    <source>
        <dbReference type="ARBA" id="ARBA00024209"/>
    </source>
</evidence>
<dbReference type="PANTHER" id="PTHR14155:SF610">
    <property type="entry name" value="OS01G0755700 PROTEIN"/>
    <property type="match status" value="1"/>
</dbReference>
<reference evidence="11 12" key="1">
    <citation type="submission" date="2019-06" db="EMBL/GenBank/DDBJ databases">
        <title>A chromosomal-level reference genome of Carpinus fangiana (Coryloideae, Betulaceae).</title>
        <authorList>
            <person name="Yang X."/>
            <person name="Wang Z."/>
            <person name="Zhang L."/>
            <person name="Hao G."/>
            <person name="Liu J."/>
            <person name="Yang Y."/>
        </authorList>
    </citation>
    <scope>NUCLEOTIDE SEQUENCE [LARGE SCALE GENOMIC DNA]</scope>
    <source>
        <strain evidence="11">Cfa_2016G</strain>
        <tissue evidence="11">Leaf</tissue>
    </source>
</reference>
<dbReference type="Pfam" id="PF13639">
    <property type="entry name" value="zf-RING_2"/>
    <property type="match status" value="1"/>
</dbReference>
<keyword evidence="9" id="KW-0812">Transmembrane</keyword>
<evidence type="ECO:0000313" key="11">
    <source>
        <dbReference type="EMBL" id="KAE7998194.1"/>
    </source>
</evidence>
<evidence type="ECO:0000256" key="6">
    <source>
        <dbReference type="ARBA" id="ARBA00022833"/>
    </source>
</evidence>
<comment type="similarity">
    <text evidence="7">Belongs to the RING-type zinc finger family. ATL subfamily.</text>
</comment>
<feature type="transmembrane region" description="Helical" evidence="9">
    <location>
        <begin position="46"/>
        <end position="64"/>
    </location>
</feature>
<dbReference type="InterPro" id="IPR013083">
    <property type="entry name" value="Znf_RING/FYVE/PHD"/>
</dbReference>
<evidence type="ECO:0000313" key="12">
    <source>
        <dbReference type="Proteomes" id="UP000327013"/>
    </source>
</evidence>
<keyword evidence="3" id="KW-0479">Metal-binding</keyword>
<keyword evidence="9" id="KW-0472">Membrane</keyword>
<dbReference type="InterPro" id="IPR053238">
    <property type="entry name" value="RING-H2_zinc_finger"/>
</dbReference>
<evidence type="ECO:0000256" key="8">
    <source>
        <dbReference type="PROSITE-ProRule" id="PRU00175"/>
    </source>
</evidence>
<dbReference type="PANTHER" id="PTHR14155">
    <property type="entry name" value="RING FINGER DOMAIN-CONTAINING"/>
    <property type="match status" value="1"/>
</dbReference>
<sequence length="194" mass="20857">MRNFRPPIPFLPGNPVQPVTPLPSFSPPPPLHTDTFSCSCDNSSSMAITVSLSLVILVLLFIIFRKRGTEVADLPVVADPPVADLPVVADPPVADLPMVADPPVADLPVVADPPVADLPVVADPPVVPPVLSIIYNSAIIPFEQSECPICLNDFENLEELIQISSCSHVFHRDCMDAYLENGPLVCPCCRVSIF</sequence>
<gene>
    <name evidence="11" type="ORF">FH972_002760</name>
</gene>
<dbReference type="SMART" id="SM00184">
    <property type="entry name" value="RING"/>
    <property type="match status" value="1"/>
</dbReference>
<evidence type="ECO:0000259" key="10">
    <source>
        <dbReference type="PROSITE" id="PS50089"/>
    </source>
</evidence>
<dbReference type="GO" id="GO:0008270">
    <property type="term" value="F:zinc ion binding"/>
    <property type="evidence" value="ECO:0007669"/>
    <property type="project" value="UniProtKB-KW"/>
</dbReference>
<dbReference type="EMBL" id="CM017321">
    <property type="protein sequence ID" value="KAE7998194.1"/>
    <property type="molecule type" value="Genomic_DNA"/>
</dbReference>
<keyword evidence="12" id="KW-1185">Reference proteome</keyword>
<evidence type="ECO:0000256" key="1">
    <source>
        <dbReference type="ARBA" id="ARBA00000900"/>
    </source>
</evidence>
<dbReference type="InterPro" id="IPR001841">
    <property type="entry name" value="Znf_RING"/>
</dbReference>
<protein>
    <recommendedName>
        <fullName evidence="2">RING-type E3 ubiquitin transferase</fullName>
        <ecNumber evidence="2">2.3.2.27</ecNumber>
    </recommendedName>
</protein>
<organism evidence="11 12">
    <name type="scientific">Carpinus fangiana</name>
    <dbReference type="NCBI Taxonomy" id="176857"/>
    <lineage>
        <taxon>Eukaryota</taxon>
        <taxon>Viridiplantae</taxon>
        <taxon>Streptophyta</taxon>
        <taxon>Embryophyta</taxon>
        <taxon>Tracheophyta</taxon>
        <taxon>Spermatophyta</taxon>
        <taxon>Magnoliopsida</taxon>
        <taxon>eudicotyledons</taxon>
        <taxon>Gunneridae</taxon>
        <taxon>Pentapetalae</taxon>
        <taxon>rosids</taxon>
        <taxon>fabids</taxon>
        <taxon>Fagales</taxon>
        <taxon>Betulaceae</taxon>
        <taxon>Carpinus</taxon>
    </lineage>
</organism>
<keyword evidence="4 8" id="KW-0863">Zinc-finger</keyword>
<keyword evidence="6" id="KW-0862">Zinc</keyword>
<dbReference type="GO" id="GO:0061630">
    <property type="term" value="F:ubiquitin protein ligase activity"/>
    <property type="evidence" value="ECO:0007669"/>
    <property type="project" value="UniProtKB-EC"/>
</dbReference>
<dbReference type="OrthoDB" id="8062037at2759"/>
<proteinExistence type="inferred from homology"/>
<dbReference type="AlphaFoldDB" id="A0A5N6QIG9"/>
<evidence type="ECO:0000256" key="9">
    <source>
        <dbReference type="SAM" id="Phobius"/>
    </source>
</evidence>
<dbReference type="Gene3D" id="3.30.40.10">
    <property type="entry name" value="Zinc/RING finger domain, C3HC4 (zinc finger)"/>
    <property type="match status" value="1"/>
</dbReference>
<name>A0A5N6QIG9_9ROSI</name>
<dbReference type="EC" id="2.3.2.27" evidence="2"/>
<evidence type="ECO:0000256" key="5">
    <source>
        <dbReference type="ARBA" id="ARBA00022786"/>
    </source>
</evidence>
<dbReference type="Proteomes" id="UP000327013">
    <property type="component" value="Chromosome 1"/>
</dbReference>
<dbReference type="SUPFAM" id="SSF57850">
    <property type="entry name" value="RING/U-box"/>
    <property type="match status" value="1"/>
</dbReference>
<dbReference type="PROSITE" id="PS50089">
    <property type="entry name" value="ZF_RING_2"/>
    <property type="match status" value="1"/>
</dbReference>
<accession>A0A5N6QIG9</accession>
<evidence type="ECO:0000256" key="3">
    <source>
        <dbReference type="ARBA" id="ARBA00022723"/>
    </source>
</evidence>
<comment type="catalytic activity">
    <reaction evidence="1">
        <text>S-ubiquitinyl-[E2 ubiquitin-conjugating enzyme]-L-cysteine + [acceptor protein]-L-lysine = [E2 ubiquitin-conjugating enzyme]-L-cysteine + N(6)-ubiquitinyl-[acceptor protein]-L-lysine.</text>
        <dbReference type="EC" id="2.3.2.27"/>
    </reaction>
</comment>
<evidence type="ECO:0000256" key="2">
    <source>
        <dbReference type="ARBA" id="ARBA00012483"/>
    </source>
</evidence>